<proteinExistence type="predicted"/>
<reference evidence="2 3" key="1">
    <citation type="journal article" date="2021" name="Sci. Rep.">
        <title>Genome sequencing of the multicellular alga Astrephomene provides insights into convergent evolution of germ-soma differentiation.</title>
        <authorList>
            <person name="Yamashita S."/>
            <person name="Yamamoto K."/>
            <person name="Matsuzaki R."/>
            <person name="Suzuki S."/>
            <person name="Yamaguchi H."/>
            <person name="Hirooka S."/>
            <person name="Minakuchi Y."/>
            <person name="Miyagishima S."/>
            <person name="Kawachi M."/>
            <person name="Toyoda A."/>
            <person name="Nozaki H."/>
        </authorList>
    </citation>
    <scope>NUCLEOTIDE SEQUENCE [LARGE SCALE GENOMIC DNA]</scope>
    <source>
        <strain evidence="2 3">NIES-4017</strain>
    </source>
</reference>
<organism evidence="2 3">
    <name type="scientific">Astrephomene gubernaculifera</name>
    <dbReference type="NCBI Taxonomy" id="47775"/>
    <lineage>
        <taxon>Eukaryota</taxon>
        <taxon>Viridiplantae</taxon>
        <taxon>Chlorophyta</taxon>
        <taxon>core chlorophytes</taxon>
        <taxon>Chlorophyceae</taxon>
        <taxon>CS clade</taxon>
        <taxon>Chlamydomonadales</taxon>
        <taxon>Astrephomenaceae</taxon>
        <taxon>Astrephomene</taxon>
    </lineage>
</organism>
<feature type="region of interest" description="Disordered" evidence="1">
    <location>
        <begin position="33"/>
        <end position="52"/>
    </location>
</feature>
<evidence type="ECO:0000313" key="2">
    <source>
        <dbReference type="EMBL" id="GFR52083.1"/>
    </source>
</evidence>
<feature type="non-terminal residue" evidence="2">
    <location>
        <position position="1"/>
    </location>
</feature>
<dbReference type="EMBL" id="BMAR01000058">
    <property type="protein sequence ID" value="GFR52083.1"/>
    <property type="molecule type" value="Genomic_DNA"/>
</dbReference>
<dbReference type="AlphaFoldDB" id="A0AAD3HT15"/>
<name>A0AAD3HT15_9CHLO</name>
<sequence>LRQPSKYKQLAYNQRSQKSEMLLTATAESFAKGQNNASNGSHGNEAEAAGSPFKGSAFSNLGMRLRAMRPEEHDALLKADQGVYATSSPVTLQTLRDWCSQVPEMAFIVEDASGEPLGNCVLIPCSSSGFEALTTGRLLECDMYGNERLYKVPERDNNAEADAVESSIGVYMYHMEKSRSYPRGFPAFGVVALYGIAHALRLLQKLRQARGCSTTPLSVRGLAGLAVSPSGIHLMTVLYGCREQPSYICPEHVMRAPPTGTGTASTPAAATSSS</sequence>
<feature type="non-terminal residue" evidence="2">
    <location>
        <position position="274"/>
    </location>
</feature>
<protein>
    <submittedName>
        <fullName evidence="2">Uncharacterized protein</fullName>
    </submittedName>
</protein>
<accession>A0AAD3HT15</accession>
<keyword evidence="3" id="KW-1185">Reference proteome</keyword>
<comment type="caution">
    <text evidence="2">The sequence shown here is derived from an EMBL/GenBank/DDBJ whole genome shotgun (WGS) entry which is preliminary data.</text>
</comment>
<feature type="compositionally biased region" description="Polar residues" evidence="1">
    <location>
        <begin position="33"/>
        <end position="42"/>
    </location>
</feature>
<gene>
    <name evidence="2" type="ORF">Agub_g14545</name>
</gene>
<dbReference type="Proteomes" id="UP001054857">
    <property type="component" value="Unassembled WGS sequence"/>
</dbReference>
<evidence type="ECO:0000256" key="1">
    <source>
        <dbReference type="SAM" id="MobiDB-lite"/>
    </source>
</evidence>
<evidence type="ECO:0000313" key="3">
    <source>
        <dbReference type="Proteomes" id="UP001054857"/>
    </source>
</evidence>